<evidence type="ECO:0000259" key="2">
    <source>
        <dbReference type="Pfam" id="PF15902"/>
    </source>
</evidence>
<organism evidence="3">
    <name type="scientific">mine drainage metagenome</name>
    <dbReference type="NCBI Taxonomy" id="410659"/>
    <lineage>
        <taxon>unclassified sequences</taxon>
        <taxon>metagenomes</taxon>
        <taxon>ecological metagenomes</taxon>
    </lineage>
</organism>
<dbReference type="InterPro" id="IPR015943">
    <property type="entry name" value="WD40/YVTN_repeat-like_dom_sf"/>
</dbReference>
<proteinExistence type="predicted"/>
<comment type="caution">
    <text evidence="3">The sequence shown here is derived from an EMBL/GenBank/DDBJ whole genome shotgun (WGS) entry which is preliminary data.</text>
</comment>
<feature type="domain" description="Sortilin N-terminal" evidence="2">
    <location>
        <begin position="16"/>
        <end position="100"/>
    </location>
</feature>
<evidence type="ECO:0000313" key="3">
    <source>
        <dbReference type="EMBL" id="EQD64107.1"/>
    </source>
</evidence>
<dbReference type="EMBL" id="AUZY01004249">
    <property type="protein sequence ID" value="EQD64107.1"/>
    <property type="molecule type" value="Genomic_DNA"/>
</dbReference>
<reference evidence="3" key="1">
    <citation type="submission" date="2013-08" db="EMBL/GenBank/DDBJ databases">
        <authorList>
            <person name="Mendez C."/>
            <person name="Richter M."/>
            <person name="Ferrer M."/>
            <person name="Sanchez J."/>
        </authorList>
    </citation>
    <scope>NUCLEOTIDE SEQUENCE</scope>
</reference>
<dbReference type="AlphaFoldDB" id="T1B2L8"/>
<reference evidence="3" key="2">
    <citation type="journal article" date="2014" name="ISME J.">
        <title>Microbial stratification in low pH oxic and suboxic macroscopic growths along an acid mine drainage.</title>
        <authorList>
            <person name="Mendez-Garcia C."/>
            <person name="Mesa V."/>
            <person name="Sprenger R.R."/>
            <person name="Richter M."/>
            <person name="Diez M.S."/>
            <person name="Solano J."/>
            <person name="Bargiela R."/>
            <person name="Golyshina O.V."/>
            <person name="Manteca A."/>
            <person name="Ramos J.L."/>
            <person name="Gallego J.R."/>
            <person name="Llorente I."/>
            <person name="Martins Dos Santos V.A."/>
            <person name="Jensen O.N."/>
            <person name="Pelaez A.I."/>
            <person name="Sanchez J."/>
            <person name="Ferrer M."/>
        </authorList>
    </citation>
    <scope>NUCLEOTIDE SEQUENCE</scope>
</reference>
<dbReference type="SUPFAM" id="SSF50939">
    <property type="entry name" value="Sialidases"/>
    <property type="match status" value="1"/>
</dbReference>
<feature type="non-terminal residue" evidence="3">
    <location>
        <position position="1"/>
    </location>
</feature>
<keyword evidence="3" id="KW-0378">Hydrolase</keyword>
<gene>
    <name evidence="3" type="ORF">B1B_06710</name>
</gene>
<keyword evidence="1" id="KW-0677">Repeat</keyword>
<sequence length="169" mass="17988">YAAFDAHELGNNHAYVYRTSDYGRSWTRISNGLPDSSVEVVREDPDHAGLLFAGTLSAGLYYSRDDGAHWQALHANLPGGVSVMDLTFVPASHSLVLATHGRGIWVLDNLRPIEDYDAAIAKAPLHVFPASSGTLLYASGSNGVGPSAFVAPNAPTGTMISYFLAKALK</sequence>
<feature type="non-terminal residue" evidence="3">
    <location>
        <position position="169"/>
    </location>
</feature>
<dbReference type="Pfam" id="PF15902">
    <property type="entry name" value="Sortilin-Vps10"/>
    <property type="match status" value="1"/>
</dbReference>
<dbReference type="InterPro" id="IPR036278">
    <property type="entry name" value="Sialidase_sf"/>
</dbReference>
<dbReference type="Gene3D" id="2.130.10.10">
    <property type="entry name" value="YVTN repeat-like/Quinoprotein amine dehydrogenase"/>
    <property type="match status" value="1"/>
</dbReference>
<accession>T1B2L8</accession>
<dbReference type="InterPro" id="IPR031778">
    <property type="entry name" value="Sortilin_N"/>
</dbReference>
<evidence type="ECO:0000256" key="1">
    <source>
        <dbReference type="ARBA" id="ARBA00022737"/>
    </source>
</evidence>
<name>T1B2L8_9ZZZZ</name>
<protein>
    <submittedName>
        <fullName evidence="3">Glycosyl hydrolase, BNR repeat-containing protein</fullName>
    </submittedName>
</protein>
<dbReference type="GO" id="GO:0016787">
    <property type="term" value="F:hydrolase activity"/>
    <property type="evidence" value="ECO:0007669"/>
    <property type="project" value="UniProtKB-KW"/>
</dbReference>